<organism evidence="2 4">
    <name type="scientific">Adineta steineri</name>
    <dbReference type="NCBI Taxonomy" id="433720"/>
    <lineage>
        <taxon>Eukaryota</taxon>
        <taxon>Metazoa</taxon>
        <taxon>Spiralia</taxon>
        <taxon>Gnathifera</taxon>
        <taxon>Rotifera</taxon>
        <taxon>Eurotatoria</taxon>
        <taxon>Bdelloidea</taxon>
        <taxon>Adinetida</taxon>
        <taxon>Adinetidae</taxon>
        <taxon>Adineta</taxon>
    </lineage>
</organism>
<dbReference type="OrthoDB" id="9977517at2759"/>
<dbReference type="CDD" id="cd20237">
    <property type="entry name" value="PFM_LIN24-like"/>
    <property type="match status" value="1"/>
</dbReference>
<proteinExistence type="predicted"/>
<reference evidence="2" key="1">
    <citation type="submission" date="2021-02" db="EMBL/GenBank/DDBJ databases">
        <authorList>
            <person name="Nowell W R."/>
        </authorList>
    </citation>
    <scope>NUCLEOTIDE SEQUENCE</scope>
</reference>
<name>A0A813PUU6_9BILA</name>
<evidence type="ECO:0000313" key="2">
    <source>
        <dbReference type="EMBL" id="CAF0759267.1"/>
    </source>
</evidence>
<accession>A0A813PUU6</accession>
<evidence type="ECO:0000313" key="3">
    <source>
        <dbReference type="EMBL" id="CAF3826018.1"/>
    </source>
</evidence>
<dbReference type="Proteomes" id="UP000663881">
    <property type="component" value="Unassembled WGS sequence"/>
</dbReference>
<dbReference type="Proteomes" id="UP000663891">
    <property type="component" value="Unassembled WGS sequence"/>
</dbReference>
<sequence>MSGITNMSNAAFADMSSKTTERLIHNHPMLNTQTKSPMTLQRQEIKERLDTTPHNKTVVDLDEIIEKWVWKMWELSKRSREDSKYRREELDVKLNWKRVNFWQSEAVFTRPAQLRMPKSQILFKTHFSNNTESEQEYSLRAERTTVTTLNFTFMRGFTKEKEGCVTLKLPNEVLEVGGGLRHEQRVDFGKDSTFETQMTWSADSAIRVAPHSKANAELSISEEEYSADFSVEVRFSGRISAMISTRNNAGGYYKYMEGDLATIFAEQLRTGGSGASAGQFEVHEQTQTVRTVMLGKCAFRYGIEQHVNVEQEKLTDSSSSSFKTTEPPPRYRPLFVPNNTH</sequence>
<dbReference type="InterPro" id="IPR004991">
    <property type="entry name" value="Aerolysin-like"/>
</dbReference>
<dbReference type="PANTHER" id="PTHR39369">
    <property type="entry name" value="LIN-24 (TWENTY-FOUR) LIKE"/>
    <property type="match status" value="1"/>
</dbReference>
<feature type="region of interest" description="Disordered" evidence="1">
    <location>
        <begin position="312"/>
        <end position="341"/>
    </location>
</feature>
<dbReference type="Pfam" id="PF03318">
    <property type="entry name" value="ETX_MTX2"/>
    <property type="match status" value="1"/>
</dbReference>
<protein>
    <submittedName>
        <fullName evidence="2">Uncharacterized protein</fullName>
    </submittedName>
</protein>
<dbReference type="SUPFAM" id="SSF56973">
    <property type="entry name" value="Aerolisin/ETX pore-forming domain"/>
    <property type="match status" value="1"/>
</dbReference>
<gene>
    <name evidence="3" type="ORF">OKA104_LOCUS19986</name>
    <name evidence="2" type="ORF">VCS650_LOCUS1712</name>
</gene>
<dbReference type="EMBL" id="CAJOAY010001312">
    <property type="protein sequence ID" value="CAF3826018.1"/>
    <property type="molecule type" value="Genomic_DNA"/>
</dbReference>
<dbReference type="AlphaFoldDB" id="A0A813PUU6"/>
<dbReference type="PANTHER" id="PTHR39369:SF6">
    <property type="entry name" value="LIN-24 (TWENTY-FOUR) LIKE"/>
    <property type="match status" value="1"/>
</dbReference>
<dbReference type="Gene3D" id="2.170.15.10">
    <property type="entry name" value="Proaerolysin, chain A, domain 3"/>
    <property type="match status" value="1"/>
</dbReference>
<comment type="caution">
    <text evidence="2">The sequence shown here is derived from an EMBL/GenBank/DDBJ whole genome shotgun (WGS) entry which is preliminary data.</text>
</comment>
<dbReference type="EMBL" id="CAJNON010000008">
    <property type="protein sequence ID" value="CAF0759267.1"/>
    <property type="molecule type" value="Genomic_DNA"/>
</dbReference>
<evidence type="ECO:0000313" key="4">
    <source>
        <dbReference type="Proteomes" id="UP000663891"/>
    </source>
</evidence>
<evidence type="ECO:0000256" key="1">
    <source>
        <dbReference type="SAM" id="MobiDB-lite"/>
    </source>
</evidence>